<proteinExistence type="predicted"/>
<dbReference type="RefSeq" id="WP_145167808.1">
    <property type="nucleotide sequence ID" value="NZ_CP036525.1"/>
</dbReference>
<dbReference type="Proteomes" id="UP000318538">
    <property type="component" value="Chromosome"/>
</dbReference>
<sequence>MRAYECQCGGPLFFHSTQCEGCGQTVGMCASCLQVTAMRSTAGGHWQCVCCNSEWNLCDNRCNHGVCNGVVSVANLPAETTPSQSMQMAPKLVSADANLCWFCSLNRVIPDLSIVGNLQKWRRLEFAKHRVLHGVHQIGLPIFADSDSVQPRLTFDFKSSEVESVSTGHQNGVITIDIDEADSVQRERIRVKFGEPQRTLVGHFRHELGHYFWDVCVNPRRLDDYRQLFGDHVHPNYTDAQQAYYAGGPPIDWQDRFISEYATMHPWEDFAETFNAYLDMAAIVSTSTHFNKLTVNVDGHDFDQLLDAYQGIGIAVNELNRDIGLLDLVPEVFNPSVVQKLRFVHSLANGC</sequence>
<dbReference type="EMBL" id="CP036525">
    <property type="protein sequence ID" value="QDT02027.1"/>
    <property type="molecule type" value="Genomic_DNA"/>
</dbReference>
<feature type="domain" description="Zinc-ribbon" evidence="1">
    <location>
        <begin position="4"/>
        <end position="113"/>
    </location>
</feature>
<accession>A0A517N4G6</accession>
<gene>
    <name evidence="2" type="ORF">K227x_03980</name>
</gene>
<dbReference type="Pfam" id="PF15887">
    <property type="entry name" value="Peptidase_Mx"/>
    <property type="match status" value="1"/>
</dbReference>
<dbReference type="InterPro" id="IPR031321">
    <property type="entry name" value="UCP012641"/>
</dbReference>
<dbReference type="KEGG" id="rlc:K227x_03980"/>
<dbReference type="InterPro" id="IPR011201">
    <property type="entry name" value="Zinc-ribbon_6_bact"/>
</dbReference>
<organism evidence="2 3">
    <name type="scientific">Rubripirellula lacrimiformis</name>
    <dbReference type="NCBI Taxonomy" id="1930273"/>
    <lineage>
        <taxon>Bacteria</taxon>
        <taxon>Pseudomonadati</taxon>
        <taxon>Planctomycetota</taxon>
        <taxon>Planctomycetia</taxon>
        <taxon>Pirellulales</taxon>
        <taxon>Pirellulaceae</taxon>
        <taxon>Rubripirellula</taxon>
    </lineage>
</organism>
<dbReference type="OrthoDB" id="256753at2"/>
<keyword evidence="3" id="KW-1185">Reference proteome</keyword>
<evidence type="ECO:0000313" key="2">
    <source>
        <dbReference type="EMBL" id="QDT02027.1"/>
    </source>
</evidence>
<dbReference type="AlphaFoldDB" id="A0A517N4G6"/>
<evidence type="ECO:0000313" key="3">
    <source>
        <dbReference type="Proteomes" id="UP000318538"/>
    </source>
</evidence>
<evidence type="ECO:0000259" key="1">
    <source>
        <dbReference type="Pfam" id="PF10005"/>
    </source>
</evidence>
<dbReference type="Pfam" id="PF10005">
    <property type="entry name" value="Zn_ribbon_DZR_6"/>
    <property type="match status" value="1"/>
</dbReference>
<dbReference type="Gene3D" id="3.40.390.70">
    <property type="match status" value="1"/>
</dbReference>
<protein>
    <recommendedName>
        <fullName evidence="1">Zinc-ribbon domain-containing protein</fullName>
    </recommendedName>
</protein>
<reference evidence="2 3" key="1">
    <citation type="submission" date="2019-02" db="EMBL/GenBank/DDBJ databases">
        <title>Deep-cultivation of Planctomycetes and their phenomic and genomic characterization uncovers novel biology.</title>
        <authorList>
            <person name="Wiegand S."/>
            <person name="Jogler M."/>
            <person name="Boedeker C."/>
            <person name="Pinto D."/>
            <person name="Vollmers J."/>
            <person name="Rivas-Marin E."/>
            <person name="Kohn T."/>
            <person name="Peeters S.H."/>
            <person name="Heuer A."/>
            <person name="Rast P."/>
            <person name="Oberbeckmann S."/>
            <person name="Bunk B."/>
            <person name="Jeske O."/>
            <person name="Meyerdierks A."/>
            <person name="Storesund J.E."/>
            <person name="Kallscheuer N."/>
            <person name="Luecker S."/>
            <person name="Lage O.M."/>
            <person name="Pohl T."/>
            <person name="Merkel B.J."/>
            <person name="Hornburger P."/>
            <person name="Mueller R.-W."/>
            <person name="Bruemmer F."/>
            <person name="Labrenz M."/>
            <person name="Spormann A.M."/>
            <person name="Op den Camp H."/>
            <person name="Overmann J."/>
            <person name="Amann R."/>
            <person name="Jetten M.S.M."/>
            <person name="Mascher T."/>
            <person name="Medema M.H."/>
            <person name="Devos D.P."/>
            <person name="Kaster A.-K."/>
            <person name="Ovreas L."/>
            <person name="Rohde M."/>
            <person name="Galperin M.Y."/>
            <person name="Jogler C."/>
        </authorList>
    </citation>
    <scope>NUCLEOTIDE SEQUENCE [LARGE SCALE GENOMIC DNA]</scope>
    <source>
        <strain evidence="2 3">K22_7</strain>
    </source>
</reference>
<name>A0A517N4G6_9BACT</name>